<accession>A0ABX0UCD2</accession>
<sequence length="94" mass="11120">MSKDALLRERFDKAVKIALKMDPLPPDIMLEFYAYFKQATKGDHFFSFNAHQEKKDLIDSFKFNAWMQLKGISPKQAQIKYIRLVEKHNNITIK</sequence>
<evidence type="ECO:0000313" key="3">
    <source>
        <dbReference type="EMBL" id="NIJ45999.1"/>
    </source>
</evidence>
<organism evidence="3 4">
    <name type="scientific">Wenyingzhuangia heitensis</name>
    <dbReference type="NCBI Taxonomy" id="1487859"/>
    <lineage>
        <taxon>Bacteria</taxon>
        <taxon>Pseudomonadati</taxon>
        <taxon>Bacteroidota</taxon>
        <taxon>Flavobacteriia</taxon>
        <taxon>Flavobacteriales</taxon>
        <taxon>Flavobacteriaceae</taxon>
        <taxon>Wenyingzhuangia</taxon>
    </lineage>
</organism>
<keyword evidence="1" id="KW-0446">Lipid-binding</keyword>
<comment type="caution">
    <text evidence="3">The sequence shown here is derived from an EMBL/GenBank/DDBJ whole genome shotgun (WGS) entry which is preliminary data.</text>
</comment>
<protein>
    <submittedName>
        <fullName evidence="3">Acyl-CoA-binding protein</fullName>
    </submittedName>
</protein>
<evidence type="ECO:0000256" key="1">
    <source>
        <dbReference type="ARBA" id="ARBA00023121"/>
    </source>
</evidence>
<proteinExistence type="predicted"/>
<dbReference type="RefSeq" id="WP_167189215.1">
    <property type="nucleotide sequence ID" value="NZ_JAASQL010000004.1"/>
</dbReference>
<gene>
    <name evidence="3" type="ORF">FHR24_002477</name>
</gene>
<dbReference type="Proteomes" id="UP000745859">
    <property type="component" value="Unassembled WGS sequence"/>
</dbReference>
<evidence type="ECO:0000313" key="4">
    <source>
        <dbReference type="Proteomes" id="UP000745859"/>
    </source>
</evidence>
<dbReference type="Pfam" id="PF00887">
    <property type="entry name" value="ACBP"/>
    <property type="match status" value="1"/>
</dbReference>
<feature type="domain" description="ACB" evidence="2">
    <location>
        <begin position="7"/>
        <end position="94"/>
    </location>
</feature>
<name>A0ABX0UCD2_9FLAO</name>
<reference evidence="3 4" key="1">
    <citation type="submission" date="2020-03" db="EMBL/GenBank/DDBJ databases">
        <title>Genomic Encyclopedia of Type Strains, Phase IV (KMG-IV): sequencing the most valuable type-strain genomes for metagenomic binning, comparative biology and taxonomic classification.</title>
        <authorList>
            <person name="Goeker M."/>
        </authorList>
    </citation>
    <scope>NUCLEOTIDE SEQUENCE [LARGE SCALE GENOMIC DNA]</scope>
    <source>
        <strain evidence="3 4">DSM 101599</strain>
    </source>
</reference>
<dbReference type="InterPro" id="IPR035984">
    <property type="entry name" value="Acyl-CoA-binding_sf"/>
</dbReference>
<dbReference type="InterPro" id="IPR000582">
    <property type="entry name" value="Acyl-CoA-binding_protein"/>
</dbReference>
<dbReference type="PANTHER" id="PTHR23310:SF62">
    <property type="entry name" value="ACYL-COA BINDING PROTEIN 1, ISOFORM A"/>
    <property type="match status" value="1"/>
</dbReference>
<dbReference type="PANTHER" id="PTHR23310">
    <property type="entry name" value="ACYL-COA-BINDING PROTEIN, ACBP"/>
    <property type="match status" value="1"/>
</dbReference>
<dbReference type="InterPro" id="IPR014352">
    <property type="entry name" value="FERM/acyl-CoA-bd_prot_sf"/>
</dbReference>
<dbReference type="PROSITE" id="PS51228">
    <property type="entry name" value="ACB_2"/>
    <property type="match status" value="1"/>
</dbReference>
<keyword evidence="4" id="KW-1185">Reference proteome</keyword>
<evidence type="ECO:0000259" key="2">
    <source>
        <dbReference type="PROSITE" id="PS51228"/>
    </source>
</evidence>
<dbReference type="EMBL" id="JAASQL010000004">
    <property type="protein sequence ID" value="NIJ45999.1"/>
    <property type="molecule type" value="Genomic_DNA"/>
</dbReference>
<dbReference type="SUPFAM" id="SSF47027">
    <property type="entry name" value="Acyl-CoA binding protein"/>
    <property type="match status" value="1"/>
</dbReference>
<dbReference type="Gene3D" id="1.20.80.10">
    <property type="match status" value="1"/>
</dbReference>